<dbReference type="InterPro" id="IPR045860">
    <property type="entry name" value="Snake_toxin-like_sf"/>
</dbReference>
<dbReference type="Gene3D" id="2.10.60.10">
    <property type="entry name" value="CD59"/>
    <property type="match status" value="1"/>
</dbReference>
<evidence type="ECO:0000313" key="2">
    <source>
        <dbReference type="Proteomes" id="UP000242188"/>
    </source>
</evidence>
<reference evidence="1 2" key="1">
    <citation type="journal article" date="2017" name="Nat. Ecol. Evol.">
        <title>Scallop genome provides insights into evolution of bilaterian karyotype and development.</title>
        <authorList>
            <person name="Wang S."/>
            <person name="Zhang J."/>
            <person name="Jiao W."/>
            <person name="Li J."/>
            <person name="Xun X."/>
            <person name="Sun Y."/>
            <person name="Guo X."/>
            <person name="Huan P."/>
            <person name="Dong B."/>
            <person name="Zhang L."/>
            <person name="Hu X."/>
            <person name="Sun X."/>
            <person name="Wang J."/>
            <person name="Zhao C."/>
            <person name="Wang Y."/>
            <person name="Wang D."/>
            <person name="Huang X."/>
            <person name="Wang R."/>
            <person name="Lv J."/>
            <person name="Li Y."/>
            <person name="Zhang Z."/>
            <person name="Liu B."/>
            <person name="Lu W."/>
            <person name="Hui Y."/>
            <person name="Liang J."/>
            <person name="Zhou Z."/>
            <person name="Hou R."/>
            <person name="Li X."/>
            <person name="Liu Y."/>
            <person name="Li H."/>
            <person name="Ning X."/>
            <person name="Lin Y."/>
            <person name="Zhao L."/>
            <person name="Xing Q."/>
            <person name="Dou J."/>
            <person name="Li Y."/>
            <person name="Mao J."/>
            <person name="Guo H."/>
            <person name="Dou H."/>
            <person name="Li T."/>
            <person name="Mu C."/>
            <person name="Jiang W."/>
            <person name="Fu Q."/>
            <person name="Fu X."/>
            <person name="Miao Y."/>
            <person name="Liu J."/>
            <person name="Yu Q."/>
            <person name="Li R."/>
            <person name="Liao H."/>
            <person name="Li X."/>
            <person name="Kong Y."/>
            <person name="Jiang Z."/>
            <person name="Chourrout D."/>
            <person name="Li R."/>
            <person name="Bao Z."/>
        </authorList>
    </citation>
    <scope>NUCLEOTIDE SEQUENCE [LARGE SCALE GENOMIC DNA]</scope>
    <source>
        <strain evidence="1 2">PY_sf001</strain>
    </source>
</reference>
<dbReference type="AlphaFoldDB" id="A0A210QKE2"/>
<comment type="caution">
    <text evidence="1">The sequence shown here is derived from an EMBL/GenBank/DDBJ whole genome shotgun (WGS) entry which is preliminary data.</text>
</comment>
<dbReference type="EMBL" id="NEDP02003195">
    <property type="protein sequence ID" value="OWF49219.1"/>
    <property type="molecule type" value="Genomic_DNA"/>
</dbReference>
<keyword evidence="2" id="KW-1185">Reference proteome</keyword>
<name>A0A210QKE2_MIZYE</name>
<accession>A0A210QKE2</accession>
<dbReference type="Proteomes" id="UP000242188">
    <property type="component" value="Unassembled WGS sequence"/>
</dbReference>
<gene>
    <name evidence="1" type="ORF">KP79_PYT24463</name>
</gene>
<sequence length="159" mass="17784">MRTWNLRGSDLDMHGGCHASMCPTRTMSTSQPEIDTMTRSIRCYTCENEQSNTMCVGEHNLLECATDMDTCQTIIDFSDATETMSIIKTCSMNSSCALQKQEHADIPCDTHNKRWMCIHCCHSDGCNINAASDVWAVNSVLTVTAAGMIVSRFYRLHWG</sequence>
<evidence type="ECO:0000313" key="1">
    <source>
        <dbReference type="EMBL" id="OWF49219.1"/>
    </source>
</evidence>
<protein>
    <submittedName>
        <fullName evidence="1">Uncharacterized protein</fullName>
    </submittedName>
</protein>
<organism evidence="1 2">
    <name type="scientific">Mizuhopecten yessoensis</name>
    <name type="common">Japanese scallop</name>
    <name type="synonym">Patinopecten yessoensis</name>
    <dbReference type="NCBI Taxonomy" id="6573"/>
    <lineage>
        <taxon>Eukaryota</taxon>
        <taxon>Metazoa</taxon>
        <taxon>Spiralia</taxon>
        <taxon>Lophotrochozoa</taxon>
        <taxon>Mollusca</taxon>
        <taxon>Bivalvia</taxon>
        <taxon>Autobranchia</taxon>
        <taxon>Pteriomorphia</taxon>
        <taxon>Pectinida</taxon>
        <taxon>Pectinoidea</taxon>
        <taxon>Pectinidae</taxon>
        <taxon>Mizuhopecten</taxon>
    </lineage>
</organism>
<proteinExistence type="predicted"/>
<dbReference type="SUPFAM" id="SSF57302">
    <property type="entry name" value="Snake toxin-like"/>
    <property type="match status" value="1"/>
</dbReference>
<dbReference type="CDD" id="cd00117">
    <property type="entry name" value="TFP"/>
    <property type="match status" value="1"/>
</dbReference>
<dbReference type="OrthoDB" id="9046871at2759"/>